<dbReference type="KEGG" id="lak:106159764"/>
<evidence type="ECO:0000313" key="4">
    <source>
        <dbReference type="RefSeq" id="XP_013391621.1"/>
    </source>
</evidence>
<dbReference type="InterPro" id="IPR014710">
    <property type="entry name" value="RmlC-like_jellyroll"/>
</dbReference>
<dbReference type="PROSITE" id="PS50042">
    <property type="entry name" value="CNMP_BINDING_3"/>
    <property type="match status" value="1"/>
</dbReference>
<name>A0A1S3I1B5_LINAN</name>
<dbReference type="OrthoDB" id="166212at2759"/>
<dbReference type="PANTHER" id="PTHR23011:SF28">
    <property type="entry name" value="CYCLIC NUCLEOTIDE-BINDING DOMAIN CONTAINING PROTEIN"/>
    <property type="match status" value="1"/>
</dbReference>
<dbReference type="InterPro" id="IPR000595">
    <property type="entry name" value="cNMP-bd_dom"/>
</dbReference>
<proteinExistence type="predicted"/>
<organism evidence="3 4">
    <name type="scientific">Lingula anatina</name>
    <name type="common">Brachiopod</name>
    <name type="synonym">Lingula unguis</name>
    <dbReference type="NCBI Taxonomy" id="7574"/>
    <lineage>
        <taxon>Eukaryota</taxon>
        <taxon>Metazoa</taxon>
        <taxon>Spiralia</taxon>
        <taxon>Lophotrochozoa</taxon>
        <taxon>Brachiopoda</taxon>
        <taxon>Linguliformea</taxon>
        <taxon>Lingulata</taxon>
        <taxon>Lingulida</taxon>
        <taxon>Linguloidea</taxon>
        <taxon>Lingulidae</taxon>
        <taxon>Lingula</taxon>
    </lineage>
</organism>
<sequence>MVIDQAAALGIDKKDTFDPSDFKANRQLRLSTEAKRILTKRPEERTQEELTYATIALRSHKQVADYPLRMQRKLAQYGVLESYESKRVIVRQGHPPQGFYFILFGTCIVAIFAPGSEKAKTVAYLSRGESFGELSIISRDKRQSTIITKNYVELLCISATVYEQIFMVGGAKNINDPDHNDFIRSIDCLDGWPIERLQLDPKLFVFSFFKRGGVIVRDSNYSDWIIIVKSGSVQVLKKLVQVNPQVDIKTGRLIPQKIVDKTYGYTCFQVNQSEYERYLTDNEIELPSPCGGEDADDVPIADVIAEVEASNSFSPSTGAHHRDLSTYRRTQSAFSQAPVMLQTPASIKRNVKSANDKAAKVTQSLLQRRPRLANKLSAHNKKQKSVPEQVPVKTAPDDADDDLEPGFVNQKRTLFDDLDSAYKEREHIVTEADLNPQFVQVQTLTKGSVFGLANIVFDDQPSLCIVSNGAECIMINKKFYLEHCPDALMRRLRTTVSPFPSDDEMQKNLKERVNWDVYRQARLNHVVFDIQQLKMRFNYDAFISW</sequence>
<dbReference type="SUPFAM" id="SSF51206">
    <property type="entry name" value="cAMP-binding domain-like"/>
    <property type="match status" value="2"/>
</dbReference>
<dbReference type="Gene3D" id="2.60.120.10">
    <property type="entry name" value="Jelly Rolls"/>
    <property type="match status" value="1"/>
</dbReference>
<keyword evidence="3" id="KW-1185">Reference proteome</keyword>
<dbReference type="CDD" id="cd00038">
    <property type="entry name" value="CAP_ED"/>
    <property type="match status" value="1"/>
</dbReference>
<accession>A0A1S3I1B5</accession>
<feature type="domain" description="Cyclic nucleotide-binding" evidence="2">
    <location>
        <begin position="83"/>
        <end position="167"/>
    </location>
</feature>
<dbReference type="GeneID" id="106159764"/>
<dbReference type="InterPro" id="IPR018490">
    <property type="entry name" value="cNMP-bd_dom_sf"/>
</dbReference>
<gene>
    <name evidence="4" type="primary">LOC106159764</name>
</gene>
<protein>
    <submittedName>
        <fullName evidence="4">Cyclic nucleotide-binding domain-containing protein 2-like</fullName>
    </submittedName>
</protein>
<evidence type="ECO:0000256" key="1">
    <source>
        <dbReference type="SAM" id="MobiDB-lite"/>
    </source>
</evidence>
<dbReference type="RefSeq" id="XP_013391621.1">
    <property type="nucleotide sequence ID" value="XM_013536167.1"/>
</dbReference>
<evidence type="ECO:0000259" key="2">
    <source>
        <dbReference type="PROSITE" id="PS50042"/>
    </source>
</evidence>
<dbReference type="AlphaFoldDB" id="A0A1S3I1B5"/>
<evidence type="ECO:0000313" key="3">
    <source>
        <dbReference type="Proteomes" id="UP000085678"/>
    </source>
</evidence>
<dbReference type="PANTHER" id="PTHR23011">
    <property type="entry name" value="CYCLIC NUCLEOTIDE-BINDING DOMAIN CONTAINING PROTEIN"/>
    <property type="match status" value="1"/>
</dbReference>
<dbReference type="InParanoid" id="A0A1S3I1B5"/>
<dbReference type="Proteomes" id="UP000085678">
    <property type="component" value="Unplaced"/>
</dbReference>
<dbReference type="SMART" id="SM00100">
    <property type="entry name" value="cNMP"/>
    <property type="match status" value="1"/>
</dbReference>
<reference evidence="4" key="1">
    <citation type="submission" date="2025-08" db="UniProtKB">
        <authorList>
            <consortium name="RefSeq"/>
        </authorList>
    </citation>
    <scope>IDENTIFICATION</scope>
    <source>
        <tissue evidence="4">Gonads</tissue>
    </source>
</reference>
<feature type="region of interest" description="Disordered" evidence="1">
    <location>
        <begin position="376"/>
        <end position="406"/>
    </location>
</feature>
<dbReference type="STRING" id="7574.A0A1S3I1B5"/>
<dbReference type="Pfam" id="PF00027">
    <property type="entry name" value="cNMP_binding"/>
    <property type="match status" value="1"/>
</dbReference>